<accession>A0A4Q7YZY5</accession>
<gene>
    <name evidence="3" type="ORF">BDD14_4364</name>
</gene>
<dbReference type="EMBL" id="SHKW01000001">
    <property type="protein sequence ID" value="RZU42769.1"/>
    <property type="molecule type" value="Genomic_DNA"/>
</dbReference>
<evidence type="ECO:0000313" key="3">
    <source>
        <dbReference type="EMBL" id="RZU42769.1"/>
    </source>
</evidence>
<feature type="chain" id="PRO_5020460941" evidence="1">
    <location>
        <begin position="22"/>
        <end position="187"/>
    </location>
</feature>
<sequence length="187" mass="20600">MKRISFLCLALLLMVASSAFGQDVRYNFDKGTDFSKFKTYKWVTLKDAQQVDDLIDKQIKASFDSALATKGLSKVEGDNADLFVAYQVAVSTEKQYTSFDSGGWGYGPGWGRGGWYGAGGGMSTGQTSTIYNGQLALDMYDVTQKDLVWRGVASKTLDPKAKPDKRQKNLDKAVTKLLKNYPPPPPK</sequence>
<dbReference type="OrthoDB" id="118102at2"/>
<evidence type="ECO:0000256" key="1">
    <source>
        <dbReference type="SAM" id="SignalP"/>
    </source>
</evidence>
<organism evidence="3 4">
    <name type="scientific">Edaphobacter modestus</name>
    <dbReference type="NCBI Taxonomy" id="388466"/>
    <lineage>
        <taxon>Bacteria</taxon>
        <taxon>Pseudomonadati</taxon>
        <taxon>Acidobacteriota</taxon>
        <taxon>Terriglobia</taxon>
        <taxon>Terriglobales</taxon>
        <taxon>Acidobacteriaceae</taxon>
        <taxon>Edaphobacter</taxon>
    </lineage>
</organism>
<dbReference type="Proteomes" id="UP000292958">
    <property type="component" value="Unassembled WGS sequence"/>
</dbReference>
<proteinExistence type="predicted"/>
<keyword evidence="1" id="KW-0732">Signal</keyword>
<feature type="domain" description="DUF4136" evidence="2">
    <location>
        <begin position="24"/>
        <end position="183"/>
    </location>
</feature>
<dbReference type="RefSeq" id="WP_130420819.1">
    <property type="nucleotide sequence ID" value="NZ_SHKW01000001.1"/>
</dbReference>
<dbReference type="InterPro" id="IPR025411">
    <property type="entry name" value="DUF4136"/>
</dbReference>
<dbReference type="Pfam" id="PF13590">
    <property type="entry name" value="DUF4136"/>
    <property type="match status" value="1"/>
</dbReference>
<reference evidence="3 4" key="1">
    <citation type="submission" date="2019-02" db="EMBL/GenBank/DDBJ databases">
        <title>Genomic Encyclopedia of Archaeal and Bacterial Type Strains, Phase II (KMG-II): from individual species to whole genera.</title>
        <authorList>
            <person name="Goeker M."/>
        </authorList>
    </citation>
    <scope>NUCLEOTIDE SEQUENCE [LARGE SCALE GENOMIC DNA]</scope>
    <source>
        <strain evidence="3 4">DSM 18101</strain>
    </source>
</reference>
<dbReference type="AlphaFoldDB" id="A0A4Q7YZY5"/>
<dbReference type="Gene3D" id="3.30.160.670">
    <property type="match status" value="1"/>
</dbReference>
<keyword evidence="4" id="KW-1185">Reference proteome</keyword>
<evidence type="ECO:0000259" key="2">
    <source>
        <dbReference type="Pfam" id="PF13590"/>
    </source>
</evidence>
<name>A0A4Q7YZY5_9BACT</name>
<feature type="signal peptide" evidence="1">
    <location>
        <begin position="1"/>
        <end position="21"/>
    </location>
</feature>
<evidence type="ECO:0000313" key="4">
    <source>
        <dbReference type="Proteomes" id="UP000292958"/>
    </source>
</evidence>
<protein>
    <submittedName>
        <fullName evidence="3">Uncharacterized protein DUF4136</fullName>
    </submittedName>
</protein>
<comment type="caution">
    <text evidence="3">The sequence shown here is derived from an EMBL/GenBank/DDBJ whole genome shotgun (WGS) entry which is preliminary data.</text>
</comment>